<dbReference type="InterPro" id="IPR000700">
    <property type="entry name" value="PAS-assoc_C"/>
</dbReference>
<dbReference type="Gene3D" id="3.30.450.20">
    <property type="entry name" value="PAS domain"/>
    <property type="match status" value="2"/>
</dbReference>
<dbReference type="Pfam" id="PF00563">
    <property type="entry name" value="EAL"/>
    <property type="match status" value="1"/>
</dbReference>
<dbReference type="InterPro" id="IPR003018">
    <property type="entry name" value="GAF"/>
</dbReference>
<dbReference type="InterPro" id="IPR000160">
    <property type="entry name" value="GGDEF_dom"/>
</dbReference>
<dbReference type="SMART" id="SM00267">
    <property type="entry name" value="GGDEF"/>
    <property type="match status" value="1"/>
</dbReference>
<dbReference type="EMBL" id="JACHHX010000007">
    <property type="protein sequence ID" value="MBB5015426.1"/>
    <property type="molecule type" value="Genomic_DNA"/>
</dbReference>
<dbReference type="SMART" id="SM00086">
    <property type="entry name" value="PAC"/>
    <property type="match status" value="2"/>
</dbReference>
<dbReference type="Gene3D" id="3.30.450.40">
    <property type="match status" value="1"/>
</dbReference>
<dbReference type="NCBIfam" id="TIGR00254">
    <property type="entry name" value="GGDEF"/>
    <property type="match status" value="1"/>
</dbReference>
<feature type="domain" description="GGDEF" evidence="5">
    <location>
        <begin position="488"/>
        <end position="621"/>
    </location>
</feature>
<gene>
    <name evidence="6" type="ORF">HNQ58_001324</name>
</gene>
<feature type="domain" description="EAL" evidence="4">
    <location>
        <begin position="630"/>
        <end position="884"/>
    </location>
</feature>
<proteinExistence type="predicted"/>
<evidence type="ECO:0000259" key="5">
    <source>
        <dbReference type="PROSITE" id="PS50887"/>
    </source>
</evidence>
<dbReference type="SMART" id="SM00091">
    <property type="entry name" value="PAS"/>
    <property type="match status" value="2"/>
</dbReference>
<reference evidence="6 7" key="1">
    <citation type="submission" date="2020-08" db="EMBL/GenBank/DDBJ databases">
        <title>Genomic Encyclopedia of Type Strains, Phase IV (KMG-IV): sequencing the most valuable type-strain genomes for metagenomic binning, comparative biology and taxonomic classification.</title>
        <authorList>
            <person name="Goeker M."/>
        </authorList>
    </citation>
    <scope>NUCLEOTIDE SEQUENCE [LARGE SCALE GENOMIC DNA]</scope>
    <source>
        <strain evidence="6 7">DSM 25897</strain>
    </source>
</reference>
<dbReference type="SUPFAM" id="SSF141868">
    <property type="entry name" value="EAL domain-like"/>
    <property type="match status" value="1"/>
</dbReference>
<accession>A0A7W7XZQ4</accession>
<dbReference type="CDD" id="cd00130">
    <property type="entry name" value="PAS"/>
    <property type="match status" value="2"/>
</dbReference>
<dbReference type="PROSITE" id="PS50887">
    <property type="entry name" value="GGDEF"/>
    <property type="match status" value="1"/>
</dbReference>
<evidence type="ECO:0000256" key="1">
    <source>
        <dbReference type="ARBA" id="ARBA00001946"/>
    </source>
</evidence>
<dbReference type="AlphaFoldDB" id="A0A7W7XZQ4"/>
<keyword evidence="7" id="KW-1185">Reference proteome</keyword>
<evidence type="ECO:0000313" key="6">
    <source>
        <dbReference type="EMBL" id="MBB5015426.1"/>
    </source>
</evidence>
<dbReference type="InterPro" id="IPR001633">
    <property type="entry name" value="EAL_dom"/>
</dbReference>
<dbReference type="SUPFAM" id="SSF55073">
    <property type="entry name" value="Nucleotide cyclase"/>
    <property type="match status" value="1"/>
</dbReference>
<dbReference type="Pfam" id="PF08447">
    <property type="entry name" value="PAS_3"/>
    <property type="match status" value="1"/>
</dbReference>
<organism evidence="6 7">
    <name type="scientific">Rehaibacterium terrae</name>
    <dbReference type="NCBI Taxonomy" id="1341696"/>
    <lineage>
        <taxon>Bacteria</taxon>
        <taxon>Pseudomonadati</taxon>
        <taxon>Pseudomonadota</taxon>
        <taxon>Gammaproteobacteria</taxon>
        <taxon>Lysobacterales</taxon>
        <taxon>Lysobacteraceae</taxon>
        <taxon>Rehaibacterium</taxon>
    </lineage>
</organism>
<dbReference type="NCBIfam" id="TIGR00229">
    <property type="entry name" value="sensory_box"/>
    <property type="match status" value="2"/>
</dbReference>
<dbReference type="Proteomes" id="UP000519004">
    <property type="component" value="Unassembled WGS sequence"/>
</dbReference>
<dbReference type="SMART" id="SM00052">
    <property type="entry name" value="EAL"/>
    <property type="match status" value="1"/>
</dbReference>
<dbReference type="Pfam" id="PF01590">
    <property type="entry name" value="GAF"/>
    <property type="match status" value="1"/>
</dbReference>
<dbReference type="InterPro" id="IPR000014">
    <property type="entry name" value="PAS"/>
</dbReference>
<dbReference type="Pfam" id="PF13426">
    <property type="entry name" value="PAS_9"/>
    <property type="match status" value="1"/>
</dbReference>
<dbReference type="CDD" id="cd01949">
    <property type="entry name" value="GGDEF"/>
    <property type="match status" value="1"/>
</dbReference>
<dbReference type="InterPro" id="IPR013655">
    <property type="entry name" value="PAS_fold_3"/>
</dbReference>
<dbReference type="Gene3D" id="2.10.70.100">
    <property type="match status" value="1"/>
</dbReference>
<evidence type="ECO:0000259" key="2">
    <source>
        <dbReference type="PROSITE" id="PS50112"/>
    </source>
</evidence>
<dbReference type="PANTHER" id="PTHR44757:SF2">
    <property type="entry name" value="BIOFILM ARCHITECTURE MAINTENANCE PROTEIN MBAA"/>
    <property type="match status" value="1"/>
</dbReference>
<comment type="caution">
    <text evidence="6">The sequence shown here is derived from an EMBL/GenBank/DDBJ whole genome shotgun (WGS) entry which is preliminary data.</text>
</comment>
<dbReference type="PANTHER" id="PTHR44757">
    <property type="entry name" value="DIGUANYLATE CYCLASE DGCP"/>
    <property type="match status" value="1"/>
</dbReference>
<comment type="cofactor">
    <cofactor evidence="1">
        <name>Mg(2+)</name>
        <dbReference type="ChEBI" id="CHEBI:18420"/>
    </cofactor>
</comment>
<dbReference type="InterPro" id="IPR001610">
    <property type="entry name" value="PAC"/>
</dbReference>
<evidence type="ECO:0000259" key="4">
    <source>
        <dbReference type="PROSITE" id="PS50883"/>
    </source>
</evidence>
<dbReference type="CDD" id="cd01948">
    <property type="entry name" value="EAL"/>
    <property type="match status" value="1"/>
</dbReference>
<dbReference type="InterPro" id="IPR029016">
    <property type="entry name" value="GAF-like_dom_sf"/>
</dbReference>
<dbReference type="SUPFAM" id="SSF55785">
    <property type="entry name" value="PYP-like sensor domain (PAS domain)"/>
    <property type="match status" value="2"/>
</dbReference>
<dbReference type="InterPro" id="IPR035919">
    <property type="entry name" value="EAL_sf"/>
</dbReference>
<dbReference type="Gene3D" id="3.20.20.450">
    <property type="entry name" value="EAL domain"/>
    <property type="match status" value="1"/>
</dbReference>
<dbReference type="InterPro" id="IPR052155">
    <property type="entry name" value="Biofilm_reg_signaling"/>
</dbReference>
<feature type="domain" description="PAC" evidence="3">
    <location>
        <begin position="404"/>
        <end position="456"/>
    </location>
</feature>
<name>A0A7W7XZQ4_9GAMM</name>
<dbReference type="SUPFAM" id="SSF55781">
    <property type="entry name" value="GAF domain-like"/>
    <property type="match status" value="1"/>
</dbReference>
<sequence>MPPTRTPALPSSADPARRLQDLTHELDSTRAAVEGAGLMLLVVAAADQSIRDANEVACRRLGYRREELLALHAGDIDPDIDEAMRHRFWSVLRSGEVLREERRFRTHGGDHIQVEVIASAARYGNDGVALVLARDISETRRAEVAQQRAIERRERESRLLAELAVHPGVASGDLETVCEWLLEGARALLEVSSASLWLVEDEGRRIRPHSVARTMGPVDSPAEPLWIDDFPTYFQCLRRGEVIDAGDALRDPRTRELTEHFLRPSGVRALLDVPVILAGELVGVICFEQVGRARHWSPEELSFARALAQIAAQAMLTRERLRDLQALRQSELRLRLAQRAAGVGSWEWSADGTVWWSEQLYTLFGVDPAHWQPSLENFLDLVHPEDRGKVSEAIGNAVRAGEWVQFEYRLCRPDGEERIFHESSLVQRDARGRALRIIGTALDVTERRRQEQRIQELAFFDPLTGLPNRTLFSDRIDRCLVEARRSGTGFALLFLDLDNFKQVNDSLGHTQGDALLREVSRRLVQALREQDTISRLGGDEFVVLLPGVTDPTHIAGIAARVLAELRAPITLDNFELSVTTSLGIGCFPQDGEDAETLIRNADTAMYAAKALGRDNFCFFTPAMNADAVRRLSLEAGLRRALEREEFELHFQPVYALTDDALYGAEALLRWRDPVRGLIPPGEFLAVAEHSGLILPIGEWVMLAACRQAMAWRKAGYPPIPVLVNLSAVQLLRADVAALAERALQASGLPADGLCVEITESTLMERVEDVLPMLHRLGELGVRVAVDDFGTGYSSLAYLSQLPLHVLKIDRSFVQAADRERHPAMITRAVINLARDLGLSVVAEGVETEAQLDWLRAHGCTAYQGFLRSPPLPPRLFAERVLAQKARVQ</sequence>
<protein>
    <submittedName>
        <fullName evidence="6">Diguanylate cyclase (GGDEF)-like protein/PAS domain S-box-containing protein</fullName>
    </submittedName>
</protein>
<dbReference type="InterPro" id="IPR029787">
    <property type="entry name" value="Nucleotide_cyclase"/>
</dbReference>
<dbReference type="FunFam" id="3.30.70.270:FF:000001">
    <property type="entry name" value="Diguanylate cyclase domain protein"/>
    <property type="match status" value="1"/>
</dbReference>
<dbReference type="GO" id="GO:0003824">
    <property type="term" value="F:catalytic activity"/>
    <property type="evidence" value="ECO:0007669"/>
    <property type="project" value="UniProtKB-ARBA"/>
</dbReference>
<dbReference type="Pfam" id="PF00990">
    <property type="entry name" value="GGDEF"/>
    <property type="match status" value="1"/>
</dbReference>
<evidence type="ECO:0000313" key="7">
    <source>
        <dbReference type="Proteomes" id="UP000519004"/>
    </source>
</evidence>
<dbReference type="PROSITE" id="PS50112">
    <property type="entry name" value="PAS"/>
    <property type="match status" value="1"/>
</dbReference>
<dbReference type="InterPro" id="IPR035965">
    <property type="entry name" value="PAS-like_dom_sf"/>
</dbReference>
<feature type="domain" description="PAS" evidence="2">
    <location>
        <begin position="354"/>
        <end position="401"/>
    </location>
</feature>
<dbReference type="RefSeq" id="WP_183948117.1">
    <property type="nucleotide sequence ID" value="NZ_JACHHX010000007.1"/>
</dbReference>
<evidence type="ECO:0000259" key="3">
    <source>
        <dbReference type="PROSITE" id="PS50113"/>
    </source>
</evidence>
<dbReference type="PROSITE" id="PS50883">
    <property type="entry name" value="EAL"/>
    <property type="match status" value="1"/>
</dbReference>
<dbReference type="InterPro" id="IPR043128">
    <property type="entry name" value="Rev_trsase/Diguanyl_cyclase"/>
</dbReference>
<dbReference type="Gene3D" id="3.30.70.270">
    <property type="match status" value="1"/>
</dbReference>
<dbReference type="SMART" id="SM00065">
    <property type="entry name" value="GAF"/>
    <property type="match status" value="1"/>
</dbReference>
<dbReference type="PROSITE" id="PS50113">
    <property type="entry name" value="PAC"/>
    <property type="match status" value="1"/>
</dbReference>